<proteinExistence type="predicted"/>
<dbReference type="AlphaFoldDB" id="A0A4V1KQ07"/>
<dbReference type="Proteomes" id="UP000289821">
    <property type="component" value="Unassembled WGS sequence"/>
</dbReference>
<sequence length="109" mass="12969">MFKLSQKDYLLNQLEYPKTSLKKLFPNEKKELLQNFDSKNEINKSSNENYLYHTTPRIYLTNPIISKDGKYALIWYSKTTMGEGYSVMCLYELKNKKWKISKVRELTLG</sequence>
<reference evidence="1 2" key="1">
    <citation type="submission" date="2018-07" db="EMBL/GenBank/DDBJ databases">
        <title>Leeuwenhoekiella genomics.</title>
        <authorList>
            <person name="Tahon G."/>
            <person name="Willems A."/>
        </authorList>
    </citation>
    <scope>NUCLEOTIDE SEQUENCE [LARGE SCALE GENOMIC DNA]</scope>
    <source>
        <strain evidence="1 2">R-50232</strain>
    </source>
</reference>
<comment type="caution">
    <text evidence="1">The sequence shown here is derived from an EMBL/GenBank/DDBJ whole genome shotgun (WGS) entry which is preliminary data.</text>
</comment>
<keyword evidence="2" id="KW-1185">Reference proteome</keyword>
<organism evidence="1 2">
    <name type="scientific">Leeuwenhoekiella aestuarii</name>
    <dbReference type="NCBI Taxonomy" id="2249426"/>
    <lineage>
        <taxon>Bacteria</taxon>
        <taxon>Pseudomonadati</taxon>
        <taxon>Bacteroidota</taxon>
        <taxon>Flavobacteriia</taxon>
        <taxon>Flavobacteriales</taxon>
        <taxon>Flavobacteriaceae</taxon>
        <taxon>Leeuwenhoekiella</taxon>
    </lineage>
</organism>
<dbReference type="EMBL" id="QOVI01000001">
    <property type="protein sequence ID" value="RXG18532.1"/>
    <property type="molecule type" value="Genomic_DNA"/>
</dbReference>
<name>A0A4V1KQ07_9FLAO</name>
<protein>
    <submittedName>
        <fullName evidence="1">Uncharacterized protein</fullName>
    </submittedName>
</protein>
<evidence type="ECO:0000313" key="1">
    <source>
        <dbReference type="EMBL" id="RXG18532.1"/>
    </source>
</evidence>
<evidence type="ECO:0000313" key="2">
    <source>
        <dbReference type="Proteomes" id="UP000289821"/>
    </source>
</evidence>
<gene>
    <name evidence="1" type="ORF">DSM04_101734</name>
</gene>
<accession>A0A4V1KQ07</accession>